<accession>A0ABW9W7R0</accession>
<dbReference type="RefSeq" id="WP_161057826.1">
    <property type="nucleotide sequence ID" value="NZ_WWCT01000031.1"/>
</dbReference>
<name>A0ABW9W7R0_9BURK</name>
<comment type="caution">
    <text evidence="1">The sequence shown here is derived from an EMBL/GenBank/DDBJ whole genome shotgun (WGS) entry which is preliminary data.</text>
</comment>
<dbReference type="EMBL" id="WWCT01000031">
    <property type="protein sequence ID" value="MYN30114.1"/>
    <property type="molecule type" value="Genomic_DNA"/>
</dbReference>
<dbReference type="Proteomes" id="UP000642144">
    <property type="component" value="Unassembled WGS sequence"/>
</dbReference>
<keyword evidence="2" id="KW-1185">Reference proteome</keyword>
<organism evidence="1 2">
    <name type="scientific">Duganella levis</name>
    <dbReference type="NCBI Taxonomy" id="2692169"/>
    <lineage>
        <taxon>Bacteria</taxon>
        <taxon>Pseudomonadati</taxon>
        <taxon>Pseudomonadota</taxon>
        <taxon>Betaproteobacteria</taxon>
        <taxon>Burkholderiales</taxon>
        <taxon>Oxalobacteraceae</taxon>
        <taxon>Telluria group</taxon>
        <taxon>Duganella</taxon>
    </lineage>
</organism>
<reference evidence="1 2" key="1">
    <citation type="submission" date="2019-12" db="EMBL/GenBank/DDBJ databases">
        <title>Novel species isolated from a subtropical stream in China.</title>
        <authorList>
            <person name="Lu H."/>
        </authorList>
    </citation>
    <scope>NUCLEOTIDE SEQUENCE [LARGE SCALE GENOMIC DNA]</scope>
    <source>
        <strain evidence="1 2">CY42W</strain>
    </source>
</reference>
<sequence>MLKLPDSSFLKFKATKLACPQTKWMNPQLPISDAHMKELTFCLPMDGENSSIYCTDRREFLAERYGGAGLGLNGGGVRCGLVGDTQIKGIGKNILAGATDDYWHTYGGSTLEEGIQEAMWGEVCDIALPYGAARVKGIITTGSTIRSRNFQGEGLSDRALIFREFIIRPAHYMRSVFFTGSWDQTIAIIPDSIRTSKAISSLYDYIQRENITSDEGSLSTHINKLLVQICRRIASQFAAARAKKIMHGTITASNIGMDGRWIDFGTISTVSDYGRIKIGTNIYSDMTIEYSSTKNWMDELIFYIRKYSPRKIANDIINSKELARVYDFTYFSRLQVEMVKLTGVPEHKMPDINPTLLADMAKAISKILEDAMFKPFKIDFPNHWHMPEYMGNNHLSSILTTAAFSYTKDQLVKTTESLIKNKNVHREFCNSYWKLKEEFSNSVPVSNRKNLEIYRTVNSLRRNISVPELYRTKIENDIKNIIDKNDSVPKYIAKIAKIANFHFGEEEKGPIELDACFENLRLDLKHGLHINNVEVKIKDLLVRGPFTKLTPSQIDLFEKYAQYIEN</sequence>
<evidence type="ECO:0008006" key="3">
    <source>
        <dbReference type="Google" id="ProtNLM"/>
    </source>
</evidence>
<proteinExistence type="predicted"/>
<gene>
    <name evidence="1" type="ORF">GTP69_27260</name>
</gene>
<protein>
    <recommendedName>
        <fullName evidence="3">MchC protein</fullName>
    </recommendedName>
</protein>
<evidence type="ECO:0000313" key="2">
    <source>
        <dbReference type="Proteomes" id="UP000642144"/>
    </source>
</evidence>
<evidence type="ECO:0000313" key="1">
    <source>
        <dbReference type="EMBL" id="MYN30114.1"/>
    </source>
</evidence>